<evidence type="ECO:0000259" key="5">
    <source>
        <dbReference type="SMART" id="SM00382"/>
    </source>
</evidence>
<dbReference type="InterPro" id="IPR003593">
    <property type="entry name" value="AAA+_ATPase"/>
</dbReference>
<evidence type="ECO:0000313" key="7">
    <source>
        <dbReference type="Proteomes" id="UP000294847"/>
    </source>
</evidence>
<evidence type="ECO:0000256" key="2">
    <source>
        <dbReference type="ARBA" id="ARBA00022741"/>
    </source>
</evidence>
<proteinExistence type="inferred from homology"/>
<dbReference type="InterPro" id="IPR003959">
    <property type="entry name" value="ATPase_AAA_core"/>
</dbReference>
<dbReference type="PANTHER" id="PTHR23070">
    <property type="entry name" value="BCS1 AAA-TYPE ATPASE"/>
    <property type="match status" value="1"/>
</dbReference>
<evidence type="ECO:0000256" key="1">
    <source>
        <dbReference type="ARBA" id="ARBA00007448"/>
    </source>
</evidence>
<dbReference type="GO" id="GO:0005524">
    <property type="term" value="F:ATP binding"/>
    <property type="evidence" value="ECO:0007669"/>
    <property type="project" value="UniProtKB-KW"/>
</dbReference>
<dbReference type="Pfam" id="PF00004">
    <property type="entry name" value="AAA"/>
    <property type="match status" value="1"/>
</dbReference>
<dbReference type="SUPFAM" id="SSF52540">
    <property type="entry name" value="P-loop containing nucleoside triphosphate hydrolases"/>
    <property type="match status" value="1"/>
</dbReference>
<evidence type="ECO:0000313" key="6">
    <source>
        <dbReference type="EMBL" id="QBZ66658.1"/>
    </source>
</evidence>
<dbReference type="InterPro" id="IPR050747">
    <property type="entry name" value="Mitochondrial_chaperone_BCS1"/>
</dbReference>
<protein>
    <recommendedName>
        <fullName evidence="5">AAA+ ATPase domain-containing protein</fullName>
    </recommendedName>
</protein>
<dbReference type="EMBL" id="CP034210">
    <property type="protein sequence ID" value="QBZ66658.1"/>
    <property type="molecule type" value="Genomic_DNA"/>
</dbReference>
<comment type="similarity">
    <text evidence="1">Belongs to the AAA ATPase family. BCS1 subfamily.</text>
</comment>
<keyword evidence="2 4" id="KW-0547">Nucleotide-binding</keyword>
<dbReference type="PROSITE" id="PS00674">
    <property type="entry name" value="AAA"/>
    <property type="match status" value="1"/>
</dbReference>
<dbReference type="InterPro" id="IPR027417">
    <property type="entry name" value="P-loop_NTPase"/>
</dbReference>
<dbReference type="AlphaFoldDB" id="A0A4V1C8F0"/>
<organism evidence="6 7">
    <name type="scientific">Pyricularia oryzae</name>
    <name type="common">Rice blast fungus</name>
    <name type="synonym">Magnaporthe oryzae</name>
    <dbReference type="NCBI Taxonomy" id="318829"/>
    <lineage>
        <taxon>Eukaryota</taxon>
        <taxon>Fungi</taxon>
        <taxon>Dikarya</taxon>
        <taxon>Ascomycota</taxon>
        <taxon>Pezizomycotina</taxon>
        <taxon>Sordariomycetes</taxon>
        <taxon>Sordariomycetidae</taxon>
        <taxon>Magnaporthales</taxon>
        <taxon>Pyriculariaceae</taxon>
        <taxon>Pyricularia</taxon>
    </lineage>
</organism>
<dbReference type="Pfam" id="PF25426">
    <property type="entry name" value="AAA_lid_BCS1"/>
    <property type="match status" value="1"/>
</dbReference>
<reference evidence="6 7" key="1">
    <citation type="journal article" date="2019" name="Mol. Biol. Evol.">
        <title>Blast fungal genomes show frequent chromosomal changes, gene gains and losses, and effector gene turnover.</title>
        <authorList>
            <person name="Gomez Luciano L.B."/>
            <person name="Jason Tsai I."/>
            <person name="Chuma I."/>
            <person name="Tosa Y."/>
            <person name="Chen Y.H."/>
            <person name="Li J.Y."/>
            <person name="Li M.Y."/>
            <person name="Jade Lu M.Y."/>
            <person name="Nakayashiki H."/>
            <person name="Li W.H."/>
        </authorList>
    </citation>
    <scope>NUCLEOTIDE SEQUENCE [LARGE SCALE GENOMIC DNA]</scope>
    <source>
        <strain evidence="6">MZ5-1-6</strain>
    </source>
</reference>
<dbReference type="SMART" id="SM00382">
    <property type="entry name" value="AAA"/>
    <property type="match status" value="1"/>
</dbReference>
<evidence type="ECO:0000256" key="3">
    <source>
        <dbReference type="ARBA" id="ARBA00022840"/>
    </source>
</evidence>
<keyword evidence="3 4" id="KW-0067">ATP-binding</keyword>
<dbReference type="Proteomes" id="UP000294847">
    <property type="component" value="Chromosome 7"/>
</dbReference>
<evidence type="ECO:0000256" key="4">
    <source>
        <dbReference type="RuleBase" id="RU003651"/>
    </source>
</evidence>
<feature type="domain" description="AAA+ ATPase" evidence="5">
    <location>
        <begin position="52"/>
        <end position="193"/>
    </location>
</feature>
<dbReference type="GO" id="GO:0016887">
    <property type="term" value="F:ATP hydrolysis activity"/>
    <property type="evidence" value="ECO:0007669"/>
    <property type="project" value="InterPro"/>
</dbReference>
<dbReference type="Gene3D" id="3.40.50.300">
    <property type="entry name" value="P-loop containing nucleotide triphosphate hydrolases"/>
    <property type="match status" value="1"/>
</dbReference>
<dbReference type="InterPro" id="IPR003960">
    <property type="entry name" value="ATPase_AAA_CS"/>
</dbReference>
<gene>
    <name evidence="6" type="ORF">PoMZ_13641</name>
</gene>
<dbReference type="InterPro" id="IPR057495">
    <property type="entry name" value="AAA_lid_BCS1"/>
</dbReference>
<name>A0A4V1C8F0_PYROR</name>
<accession>A0A4V1C8F0</accession>
<sequence>MMFGRLGDDVEKMTDALLVAWNICGPAQVHDPNKIYLDPKSEEWYANHGIPLRRGYLFHGPPGTGKTSLSLALADFFGLDIYVINLAEPALTDNSLLELANDVPERCIVLLENIDTVGLKRFKVKKLKQIRESSGRLAKRNGVTIGGVLNAFDGAASQEGRVLILATNKPASLDEALIRPGRVDLKLCFDNITKNHARDLFWRMYTPDTSAETNELVKLAAEFGCKISEKIFSPAEVPNYLIMHKDQPHQALSGVTDWVEAMKQKSRRHRGKPCAKVPTKCRKKMKRVRYAY</sequence>